<protein>
    <submittedName>
        <fullName evidence="6">Peptidase U62 modulator of DNA gyrase</fullName>
    </submittedName>
</protein>
<name>W0RDK3_9BACT</name>
<accession>W0RDK3</accession>
<evidence type="ECO:0000259" key="5">
    <source>
        <dbReference type="Pfam" id="PF19290"/>
    </source>
</evidence>
<dbReference type="RefSeq" id="WP_025410401.1">
    <property type="nucleotide sequence ID" value="NZ_CP007128.1"/>
</dbReference>
<feature type="region of interest" description="Disordered" evidence="2">
    <location>
        <begin position="106"/>
        <end position="144"/>
    </location>
</feature>
<dbReference type="STRING" id="861299.J421_1339"/>
<evidence type="ECO:0000256" key="1">
    <source>
        <dbReference type="ARBA" id="ARBA00005836"/>
    </source>
</evidence>
<sequence length="478" mass="50315">MTGPRSLFDQPNAPRYLSRADAEALARKVLGFATADETRVVIQSGARMGTRFANNQITTSGDRYDVTVQVRSAVGKRSATATSNGLDDDSLRRAVGSAERLARLMPEDPEAMPELGPQQFAESRGWSDATASMEPAARATTIDRVTGPAKAAGLMSTGYLEGQAGSVAVANSKGLFAYARQTESVLTTTVRTADGTGSGWGGGAHWDVSKLDAAAMGRTAMQKCRASVNPVAIEPGRYTTILEPTAVGNLVQLLLGAANARSADEGRSFFTKPGGGNKIGMKVMDERVTIVSDPMDDDTATAPFTLEGLPGKRVVWIENGVVKNLAYDRYWAQKTGHEPNASGGGGGFGGGGGGGFGGGVPGGLKMSGADKSLEDLIAETQRGLLVTRFWYIRAVDPRTVLYTGLTRDGTFLIENGKITKAVKNLRFNESPVFMLNNLEALGRPIRVSASEGGGPGLAVVMPPIRVRDFNFSSISDAV</sequence>
<dbReference type="InterPro" id="IPR035068">
    <property type="entry name" value="TldD/PmbA_N"/>
</dbReference>
<dbReference type="InterPro" id="IPR045570">
    <property type="entry name" value="Metalloprtase-TldD/E_cen_dom"/>
</dbReference>
<dbReference type="InterPro" id="IPR002510">
    <property type="entry name" value="Metalloprtase-TldD/E_N"/>
</dbReference>
<feature type="domain" description="Metalloprotease TldD/E N-terminal" evidence="3">
    <location>
        <begin position="40"/>
        <end position="102"/>
    </location>
</feature>
<dbReference type="GO" id="GO:0006508">
    <property type="term" value="P:proteolysis"/>
    <property type="evidence" value="ECO:0007669"/>
    <property type="project" value="InterPro"/>
</dbReference>
<dbReference type="InterPro" id="IPR045569">
    <property type="entry name" value="Metalloprtase-TldD/E_C"/>
</dbReference>
<feature type="domain" description="Metalloprotease TldD/E central" evidence="5">
    <location>
        <begin position="147"/>
        <end position="223"/>
    </location>
</feature>
<evidence type="ECO:0000313" key="6">
    <source>
        <dbReference type="EMBL" id="AHG88876.1"/>
    </source>
</evidence>
<dbReference type="GO" id="GO:0008237">
    <property type="term" value="F:metallopeptidase activity"/>
    <property type="evidence" value="ECO:0007669"/>
    <property type="project" value="InterPro"/>
</dbReference>
<dbReference type="KEGG" id="gba:J421_1339"/>
<comment type="similarity">
    <text evidence="1">Belongs to the peptidase U62 family.</text>
</comment>
<gene>
    <name evidence="6" type="ORF">J421_1339</name>
</gene>
<reference evidence="6 7" key="1">
    <citation type="journal article" date="2014" name="Genome Announc.">
        <title>Genome Sequence and Methylome of Soil Bacterium Gemmatirosa kalamazoonensis KBS708T, a Member of the Rarely Cultivated Gemmatimonadetes Phylum.</title>
        <authorList>
            <person name="Debruyn J.M."/>
            <person name="Radosevich M."/>
            <person name="Wommack K.E."/>
            <person name="Polson S.W."/>
            <person name="Hauser L.J."/>
            <person name="Fawaz M.N."/>
            <person name="Korlach J."/>
            <person name="Tsai Y.C."/>
        </authorList>
    </citation>
    <scope>NUCLEOTIDE SEQUENCE [LARGE SCALE GENOMIC DNA]</scope>
    <source>
        <strain evidence="6 7">KBS708</strain>
    </source>
</reference>
<dbReference type="InParanoid" id="W0RDK3"/>
<dbReference type="HOGENOM" id="CLU_046126_1_0_0"/>
<dbReference type="eggNOG" id="COG0312">
    <property type="taxonomic scope" value="Bacteria"/>
</dbReference>
<evidence type="ECO:0000259" key="3">
    <source>
        <dbReference type="Pfam" id="PF01523"/>
    </source>
</evidence>
<evidence type="ECO:0000256" key="2">
    <source>
        <dbReference type="SAM" id="MobiDB-lite"/>
    </source>
</evidence>
<dbReference type="Pfam" id="PF19289">
    <property type="entry name" value="PmbA_TldD_3rd"/>
    <property type="match status" value="1"/>
</dbReference>
<dbReference type="SUPFAM" id="SSF111283">
    <property type="entry name" value="Putative modulator of DNA gyrase, PmbA/TldD"/>
    <property type="match status" value="1"/>
</dbReference>
<evidence type="ECO:0000259" key="4">
    <source>
        <dbReference type="Pfam" id="PF19289"/>
    </source>
</evidence>
<feature type="domain" description="Metalloprotease TldD/E C-terminal" evidence="4">
    <location>
        <begin position="235"/>
        <end position="472"/>
    </location>
</feature>
<dbReference type="Proteomes" id="UP000019151">
    <property type="component" value="Chromosome"/>
</dbReference>
<dbReference type="PATRIC" id="fig|861299.3.peg.1359"/>
<dbReference type="InterPro" id="IPR036059">
    <property type="entry name" value="TldD/PmbA_sf"/>
</dbReference>
<evidence type="ECO:0000313" key="7">
    <source>
        <dbReference type="Proteomes" id="UP000019151"/>
    </source>
</evidence>
<dbReference type="EMBL" id="CP007128">
    <property type="protein sequence ID" value="AHG88876.1"/>
    <property type="molecule type" value="Genomic_DNA"/>
</dbReference>
<dbReference type="AlphaFoldDB" id="W0RDK3"/>
<proteinExistence type="inferred from homology"/>
<dbReference type="Pfam" id="PF19290">
    <property type="entry name" value="PmbA_TldD_2nd"/>
    <property type="match status" value="1"/>
</dbReference>
<organism evidence="6 7">
    <name type="scientific">Gemmatirosa kalamazoonensis</name>
    <dbReference type="NCBI Taxonomy" id="861299"/>
    <lineage>
        <taxon>Bacteria</taxon>
        <taxon>Pseudomonadati</taxon>
        <taxon>Gemmatimonadota</taxon>
        <taxon>Gemmatimonadia</taxon>
        <taxon>Gemmatimonadales</taxon>
        <taxon>Gemmatimonadaceae</taxon>
        <taxon>Gemmatirosa</taxon>
    </lineage>
</organism>
<dbReference type="Pfam" id="PF01523">
    <property type="entry name" value="PmbA_TldD_1st"/>
    <property type="match status" value="1"/>
</dbReference>
<dbReference type="PANTHER" id="PTHR43666">
    <property type="entry name" value="TLDD PROTEIN"/>
    <property type="match status" value="1"/>
</dbReference>
<keyword evidence="7" id="KW-1185">Reference proteome</keyword>
<dbReference type="PANTHER" id="PTHR43666:SF1">
    <property type="entry name" value="CONSERVED PROTEIN"/>
    <property type="match status" value="1"/>
</dbReference>
<dbReference type="Gene3D" id="3.30.2290.10">
    <property type="entry name" value="PmbA/TldD superfamily"/>
    <property type="match status" value="1"/>
</dbReference>